<feature type="transmembrane region" description="Helical" evidence="9">
    <location>
        <begin position="254"/>
        <end position="272"/>
    </location>
</feature>
<keyword evidence="5" id="KW-0630">Potassium</keyword>
<feature type="transmembrane region" description="Helical" evidence="9">
    <location>
        <begin position="279"/>
        <end position="297"/>
    </location>
</feature>
<feature type="transmembrane region" description="Helical" evidence="9">
    <location>
        <begin position="67"/>
        <end position="87"/>
    </location>
</feature>
<comment type="caution">
    <text evidence="10">The sequence shown here is derived from an EMBL/GenBank/DDBJ whole genome shotgun (WGS) entry which is preliminary data.</text>
</comment>
<keyword evidence="1" id="KW-0813">Transport</keyword>
<dbReference type="OrthoDB" id="9763796at2"/>
<evidence type="ECO:0000256" key="8">
    <source>
        <dbReference type="ARBA" id="ARBA00023136"/>
    </source>
</evidence>
<dbReference type="InterPro" id="IPR004623">
    <property type="entry name" value="KdpA"/>
</dbReference>
<dbReference type="GO" id="GO:0005886">
    <property type="term" value="C:plasma membrane"/>
    <property type="evidence" value="ECO:0007669"/>
    <property type="project" value="TreeGrafter"/>
</dbReference>
<feature type="transmembrane region" description="Helical" evidence="9">
    <location>
        <begin position="388"/>
        <end position="409"/>
    </location>
</feature>
<keyword evidence="3" id="KW-0633">Potassium transport</keyword>
<organism evidence="10 11">
    <name type="scientific">Asticcacaulis benevestitus DSM 16100 = ATCC BAA-896</name>
    <dbReference type="NCBI Taxonomy" id="1121022"/>
    <lineage>
        <taxon>Bacteria</taxon>
        <taxon>Pseudomonadati</taxon>
        <taxon>Pseudomonadota</taxon>
        <taxon>Alphaproteobacteria</taxon>
        <taxon>Caulobacterales</taxon>
        <taxon>Caulobacteraceae</taxon>
        <taxon>Asticcacaulis</taxon>
    </lineage>
</organism>
<evidence type="ECO:0000256" key="7">
    <source>
        <dbReference type="ARBA" id="ARBA00023065"/>
    </source>
</evidence>
<dbReference type="RefSeq" id="WP_018082824.1">
    <property type="nucleotide sequence ID" value="NZ_AQWM01000019.1"/>
</dbReference>
<sequence length="426" mass="44982">MVPNSPQYLHFVINLAVLALCIAPMGGYLSRVYRGKPTFLSPLLSWLEAQLYWAAGVDAEKGMSWKSYALSVLVFSGFSFVVLYSVLMLQDLQGVSPALAFKVAAGFITNSGVSMPAPGSALTPASRMLGLTVQNFLSAAVSISVFVAVTRGITRTASGNIGNFWVDLVRSVLYVLLPLSLAYALLIATAGVGDAIEAYAVSNLGHPSTASNGLEAVAATETLKLTVTQAGSFVNANSAHLAAVSTPLTSLIDFLSRWLIPAALCWTFGNMIRDKRQAYLLLGGVVALFGVSALTSTEFAQNPVGTLGGLADRNGTVLYLLVALMTLTACIRRWVLGRGLVYKDHKVGRFDLTMALTALLVPAIALGAFHLLSLSLPAFASPLSALDALWGGAILLSRFWIMIPALAIAGSFATTPRSSDGQTKWS</sequence>
<feature type="transmembrane region" description="Helical" evidence="9">
    <location>
        <begin position="129"/>
        <end position="150"/>
    </location>
</feature>
<dbReference type="Proteomes" id="UP000017837">
    <property type="component" value="Unassembled WGS sequence"/>
</dbReference>
<keyword evidence="6 9" id="KW-1133">Transmembrane helix</keyword>
<protein>
    <submittedName>
        <fullName evidence="10">Uncharacterized protein</fullName>
    </submittedName>
</protein>
<dbReference type="GO" id="GO:0008556">
    <property type="term" value="F:P-type potassium transmembrane transporter activity"/>
    <property type="evidence" value="ECO:0007669"/>
    <property type="project" value="InterPro"/>
</dbReference>
<feature type="transmembrane region" description="Helical" evidence="9">
    <location>
        <begin position="12"/>
        <end position="30"/>
    </location>
</feature>
<reference evidence="10 11" key="1">
    <citation type="journal article" date="2014" name="Nature">
        <title>Sequential evolution of bacterial morphology by co-option of a developmental regulator.</title>
        <authorList>
            <person name="Jiang C."/>
            <person name="Brown P.J."/>
            <person name="Ducret A."/>
            <person name="Brun Y.V."/>
        </authorList>
    </citation>
    <scope>NUCLEOTIDE SEQUENCE [LARGE SCALE GENOMIC DNA]</scope>
    <source>
        <strain evidence="10 11">DSM 16100</strain>
    </source>
</reference>
<proteinExistence type="predicted"/>
<keyword evidence="2" id="KW-1003">Cell membrane</keyword>
<keyword evidence="7" id="KW-0406">Ion transport</keyword>
<evidence type="ECO:0000256" key="1">
    <source>
        <dbReference type="ARBA" id="ARBA00022448"/>
    </source>
</evidence>
<evidence type="ECO:0000256" key="6">
    <source>
        <dbReference type="ARBA" id="ARBA00022989"/>
    </source>
</evidence>
<dbReference type="Pfam" id="PF03814">
    <property type="entry name" value="KdpA"/>
    <property type="match status" value="1"/>
</dbReference>
<evidence type="ECO:0000256" key="4">
    <source>
        <dbReference type="ARBA" id="ARBA00022692"/>
    </source>
</evidence>
<feature type="transmembrane region" description="Helical" evidence="9">
    <location>
        <begin position="356"/>
        <end position="376"/>
    </location>
</feature>
<evidence type="ECO:0000256" key="5">
    <source>
        <dbReference type="ARBA" id="ARBA00022958"/>
    </source>
</evidence>
<evidence type="ECO:0000256" key="9">
    <source>
        <dbReference type="SAM" id="Phobius"/>
    </source>
</evidence>
<dbReference type="EMBL" id="AWGB01000010">
    <property type="protein sequence ID" value="ESQ92842.1"/>
    <property type="molecule type" value="Genomic_DNA"/>
</dbReference>
<evidence type="ECO:0000256" key="2">
    <source>
        <dbReference type="ARBA" id="ARBA00022475"/>
    </source>
</evidence>
<feature type="transmembrane region" description="Helical" evidence="9">
    <location>
        <begin position="171"/>
        <end position="192"/>
    </location>
</feature>
<keyword evidence="4 9" id="KW-0812">Transmembrane</keyword>
<dbReference type="PATRIC" id="fig|1121022.4.peg.1397"/>
<name>V4PFT3_9CAUL</name>
<keyword evidence="11" id="KW-1185">Reference proteome</keyword>
<feature type="transmembrane region" description="Helical" evidence="9">
    <location>
        <begin position="317"/>
        <end position="335"/>
    </location>
</feature>
<dbReference type="PANTHER" id="PTHR30607:SF2">
    <property type="entry name" value="POTASSIUM-TRANSPORTING ATPASE POTASSIUM-BINDING SUBUNIT"/>
    <property type="match status" value="1"/>
</dbReference>
<dbReference type="AlphaFoldDB" id="V4PFT3"/>
<dbReference type="PANTHER" id="PTHR30607">
    <property type="entry name" value="POTASSIUM-TRANSPORTING ATPASE A CHAIN"/>
    <property type="match status" value="1"/>
</dbReference>
<gene>
    <name evidence="10" type="ORF">ABENE_06995</name>
</gene>
<evidence type="ECO:0000256" key="3">
    <source>
        <dbReference type="ARBA" id="ARBA00022538"/>
    </source>
</evidence>
<dbReference type="STRING" id="1121022.GCA_000376105_03153"/>
<evidence type="ECO:0000313" key="10">
    <source>
        <dbReference type="EMBL" id="ESQ92842.1"/>
    </source>
</evidence>
<keyword evidence="8 9" id="KW-0472">Membrane</keyword>
<accession>V4PFT3</accession>
<dbReference type="eggNOG" id="COG2060">
    <property type="taxonomic scope" value="Bacteria"/>
</dbReference>
<evidence type="ECO:0000313" key="11">
    <source>
        <dbReference type="Proteomes" id="UP000017837"/>
    </source>
</evidence>